<keyword evidence="6" id="KW-1185">Reference proteome</keyword>
<dbReference type="AlphaFoldDB" id="A0A553PRP7"/>
<dbReference type="PROSITE" id="PS50088">
    <property type="entry name" value="ANK_REPEAT"/>
    <property type="match status" value="12"/>
</dbReference>
<feature type="signal peptide" evidence="4">
    <location>
        <begin position="1"/>
        <end position="28"/>
    </location>
</feature>
<accession>A0A553PRP7</accession>
<sequence length="673" mass="72346">MSLGRHHCSRLRIIMLLVVVILVTLSFGQISEKRVSFEINQVCGENPKEPIALTGYQTGDFAVGTQLWTCPEDIKKQAEALELGNTTALQLLVKQGAQLESVNKQGHNNLLLASWGGHVQTVKYLLQEGANVRSKSHSGHTALHAAAQVGSTETAAVLVEHGANVNVRTNDGRTAFYLACLFGHLDTAQFLLKQGADPMIRDKSKSLALHGVSSAGFLPVIKYLHEEVGMSLNDATVFKSTPLILASSNGCFECVQYLVEQGANLQAKDKRGRNSLYMAAAAGHLDIVDHLLSSGLTVQDSVDHRGQTPLLVAVIGGNLSLVKLLLPLSFDHLNQVSSFGQITPLKMAASDGNLPIVKVLLDTGADVNLAYPLHAAISNSHTATALHLIDHEAKIEGDPNKKVLPCLHLAAKSGNTMIIERLIVLGAQVNQISFQKGETPIFFAAKRGHFRAVKALMRNGADPLMRNSEGTNILFYAIPYPKILAFLLNRSTLDVNEISPLLNATPVALSVEVDALDTLKYLLTHTKANVNHMKGKIPLIESASVDNPAFLQTLLEYGANANVTDSSGWTALHFASSNGFLSHVQTLLDHRADVNARNDDGSTPLLLAASQGQIDVVKVLIARGANLNPAEKTANTPLYKAARNGHLGVVKYLSERLDSGNDSKFAAIKAAKK</sequence>
<dbReference type="EMBL" id="VCGU01000001">
    <property type="protein sequence ID" value="TRY80359.1"/>
    <property type="molecule type" value="Genomic_DNA"/>
</dbReference>
<dbReference type="PRINTS" id="PR01415">
    <property type="entry name" value="ANKYRIN"/>
</dbReference>
<dbReference type="SMART" id="SM00248">
    <property type="entry name" value="ANK"/>
    <property type="match status" value="17"/>
</dbReference>
<evidence type="ECO:0000256" key="4">
    <source>
        <dbReference type="SAM" id="SignalP"/>
    </source>
</evidence>
<feature type="chain" id="PRO_5021879041" evidence="4">
    <location>
        <begin position="29"/>
        <end position="673"/>
    </location>
</feature>
<dbReference type="SUPFAM" id="SSF48403">
    <property type="entry name" value="Ankyrin repeat"/>
    <property type="match status" value="2"/>
</dbReference>
<evidence type="ECO:0000256" key="3">
    <source>
        <dbReference type="PROSITE-ProRule" id="PRU00023"/>
    </source>
</evidence>
<feature type="repeat" description="ANK" evidence="3">
    <location>
        <begin position="271"/>
        <end position="303"/>
    </location>
</feature>
<feature type="repeat" description="ANK" evidence="3">
    <location>
        <begin position="534"/>
        <end position="566"/>
    </location>
</feature>
<feature type="repeat" description="ANK" evidence="3">
    <location>
        <begin position="567"/>
        <end position="599"/>
    </location>
</feature>
<feature type="repeat" description="ANK" evidence="3">
    <location>
        <begin position="600"/>
        <end position="632"/>
    </location>
</feature>
<dbReference type="STRING" id="6832.A0A553PRP7"/>
<dbReference type="InterPro" id="IPR036770">
    <property type="entry name" value="Ankyrin_rpt-contain_sf"/>
</dbReference>
<evidence type="ECO:0000256" key="2">
    <source>
        <dbReference type="ARBA" id="ARBA00023043"/>
    </source>
</evidence>
<dbReference type="PROSITE" id="PS50297">
    <property type="entry name" value="ANK_REP_REGION"/>
    <property type="match status" value="10"/>
</dbReference>
<organism evidence="5 6">
    <name type="scientific">Tigriopus californicus</name>
    <name type="common">Marine copepod</name>
    <dbReference type="NCBI Taxonomy" id="6832"/>
    <lineage>
        <taxon>Eukaryota</taxon>
        <taxon>Metazoa</taxon>
        <taxon>Ecdysozoa</taxon>
        <taxon>Arthropoda</taxon>
        <taxon>Crustacea</taxon>
        <taxon>Multicrustacea</taxon>
        <taxon>Hexanauplia</taxon>
        <taxon>Copepoda</taxon>
        <taxon>Harpacticoida</taxon>
        <taxon>Harpacticidae</taxon>
        <taxon>Tigriopus</taxon>
    </lineage>
</organism>
<feature type="repeat" description="ANK" evidence="3">
    <location>
        <begin position="238"/>
        <end position="270"/>
    </location>
</feature>
<feature type="repeat" description="ANK" evidence="3">
    <location>
        <begin position="340"/>
        <end position="372"/>
    </location>
</feature>
<evidence type="ECO:0000313" key="5">
    <source>
        <dbReference type="EMBL" id="TRY80359.1"/>
    </source>
</evidence>
<comment type="caution">
    <text evidence="5">The sequence shown here is derived from an EMBL/GenBank/DDBJ whole genome shotgun (WGS) entry which is preliminary data.</text>
</comment>
<feature type="repeat" description="ANK" evidence="3">
    <location>
        <begin position="305"/>
        <end position="326"/>
    </location>
</feature>
<dbReference type="Gene3D" id="1.25.40.20">
    <property type="entry name" value="Ankyrin repeat-containing domain"/>
    <property type="match status" value="5"/>
</dbReference>
<protein>
    <submittedName>
        <fullName evidence="5">Uncharacterized protein</fullName>
    </submittedName>
</protein>
<keyword evidence="1" id="KW-0677">Repeat</keyword>
<proteinExistence type="predicted"/>
<name>A0A553PRP7_TIGCA</name>
<dbReference type="Proteomes" id="UP000318571">
    <property type="component" value="Chromosome 12"/>
</dbReference>
<feature type="repeat" description="ANK" evidence="3">
    <location>
        <begin position="105"/>
        <end position="137"/>
    </location>
</feature>
<feature type="non-terminal residue" evidence="5">
    <location>
        <position position="673"/>
    </location>
</feature>
<gene>
    <name evidence="5" type="ORF">TCAL_02993</name>
</gene>
<feature type="repeat" description="ANK" evidence="3">
    <location>
        <begin position="171"/>
        <end position="203"/>
    </location>
</feature>
<dbReference type="Pfam" id="PF12796">
    <property type="entry name" value="Ank_2"/>
    <property type="match status" value="5"/>
</dbReference>
<dbReference type="OMA" id="AWSGHEC"/>
<dbReference type="InterPro" id="IPR002110">
    <property type="entry name" value="Ankyrin_rpt"/>
</dbReference>
<keyword evidence="2 3" id="KW-0040">ANK repeat</keyword>
<keyword evidence="4" id="KW-0732">Signal</keyword>
<evidence type="ECO:0000256" key="1">
    <source>
        <dbReference type="ARBA" id="ARBA00022737"/>
    </source>
</evidence>
<feature type="repeat" description="ANK" evidence="3">
    <location>
        <begin position="407"/>
        <end position="434"/>
    </location>
</feature>
<dbReference type="PANTHER" id="PTHR24171">
    <property type="entry name" value="ANKYRIN REPEAT DOMAIN-CONTAINING PROTEIN 39-RELATED"/>
    <property type="match status" value="1"/>
</dbReference>
<reference evidence="5 6" key="1">
    <citation type="journal article" date="2018" name="Nat. Ecol. Evol.">
        <title>Genomic signatures of mitonuclear coevolution across populations of Tigriopus californicus.</title>
        <authorList>
            <person name="Barreto F.S."/>
            <person name="Watson E.T."/>
            <person name="Lima T.G."/>
            <person name="Willett C.S."/>
            <person name="Edmands S."/>
            <person name="Li W."/>
            <person name="Burton R.S."/>
        </authorList>
    </citation>
    <scope>NUCLEOTIDE SEQUENCE [LARGE SCALE GENOMIC DNA]</scope>
    <source>
        <strain evidence="5 6">San Diego</strain>
    </source>
</reference>
<dbReference type="Pfam" id="PF13637">
    <property type="entry name" value="Ank_4"/>
    <property type="match status" value="1"/>
</dbReference>
<feature type="repeat" description="ANK" evidence="3">
    <location>
        <begin position="436"/>
        <end position="468"/>
    </location>
</feature>
<evidence type="ECO:0000313" key="6">
    <source>
        <dbReference type="Proteomes" id="UP000318571"/>
    </source>
</evidence>
<feature type="repeat" description="ANK" evidence="3">
    <location>
        <begin position="138"/>
        <end position="170"/>
    </location>
</feature>